<dbReference type="EMBL" id="JABSTR010000007">
    <property type="protein sequence ID" value="KAH9375628.1"/>
    <property type="molecule type" value="Genomic_DNA"/>
</dbReference>
<gene>
    <name evidence="2" type="ORF">HPB48_021554</name>
</gene>
<protein>
    <submittedName>
        <fullName evidence="2">Uncharacterized protein</fullName>
    </submittedName>
</protein>
<evidence type="ECO:0000256" key="1">
    <source>
        <dbReference type="SAM" id="MobiDB-lite"/>
    </source>
</evidence>
<proteinExistence type="predicted"/>
<evidence type="ECO:0000313" key="2">
    <source>
        <dbReference type="EMBL" id="KAH9375628.1"/>
    </source>
</evidence>
<reference evidence="2 3" key="1">
    <citation type="journal article" date="2020" name="Cell">
        <title>Large-Scale Comparative Analyses of Tick Genomes Elucidate Their Genetic Diversity and Vector Capacities.</title>
        <authorList>
            <consortium name="Tick Genome and Microbiome Consortium (TIGMIC)"/>
            <person name="Jia N."/>
            <person name="Wang J."/>
            <person name="Shi W."/>
            <person name="Du L."/>
            <person name="Sun Y."/>
            <person name="Zhan W."/>
            <person name="Jiang J.F."/>
            <person name="Wang Q."/>
            <person name="Zhang B."/>
            <person name="Ji P."/>
            <person name="Bell-Sakyi L."/>
            <person name="Cui X.M."/>
            <person name="Yuan T.T."/>
            <person name="Jiang B.G."/>
            <person name="Yang W.F."/>
            <person name="Lam T.T."/>
            <person name="Chang Q.C."/>
            <person name="Ding S.J."/>
            <person name="Wang X.J."/>
            <person name="Zhu J.G."/>
            <person name="Ruan X.D."/>
            <person name="Zhao L."/>
            <person name="Wei J.T."/>
            <person name="Ye R.Z."/>
            <person name="Que T.C."/>
            <person name="Du C.H."/>
            <person name="Zhou Y.H."/>
            <person name="Cheng J.X."/>
            <person name="Dai P.F."/>
            <person name="Guo W.B."/>
            <person name="Han X.H."/>
            <person name="Huang E.J."/>
            <person name="Li L.F."/>
            <person name="Wei W."/>
            <person name="Gao Y.C."/>
            <person name="Liu J.Z."/>
            <person name="Shao H.Z."/>
            <person name="Wang X."/>
            <person name="Wang C.C."/>
            <person name="Yang T.C."/>
            <person name="Huo Q.B."/>
            <person name="Li W."/>
            <person name="Chen H.Y."/>
            <person name="Chen S.E."/>
            <person name="Zhou L.G."/>
            <person name="Ni X.B."/>
            <person name="Tian J.H."/>
            <person name="Sheng Y."/>
            <person name="Liu T."/>
            <person name="Pan Y.S."/>
            <person name="Xia L.Y."/>
            <person name="Li J."/>
            <person name="Zhao F."/>
            <person name="Cao W.C."/>
        </authorList>
    </citation>
    <scope>NUCLEOTIDE SEQUENCE [LARGE SCALE GENOMIC DNA]</scope>
    <source>
        <strain evidence="2">HaeL-2018</strain>
    </source>
</reference>
<evidence type="ECO:0000313" key="3">
    <source>
        <dbReference type="Proteomes" id="UP000821853"/>
    </source>
</evidence>
<dbReference type="Proteomes" id="UP000821853">
    <property type="component" value="Chromosome 5"/>
</dbReference>
<dbReference type="AlphaFoldDB" id="A0A9J6GNB2"/>
<sequence length="142" mass="15651">MRKRPALAGTSSSDTSSETSKKPVHLGMLSDLLKFLRIEVENLEKSIIERPGGTGKPPSRFPTHERDKKPQQFAKSHQPSAAALHGTVKGMECFLCNSKKHATKVCTEEIPLTERENACCSKAGRVLGAQCRITQRECARAY</sequence>
<accession>A0A9J6GNB2</accession>
<comment type="caution">
    <text evidence="2">The sequence shown here is derived from an EMBL/GenBank/DDBJ whole genome shotgun (WGS) entry which is preliminary data.</text>
</comment>
<feature type="region of interest" description="Disordered" evidence="1">
    <location>
        <begin position="1"/>
        <end position="24"/>
    </location>
</feature>
<organism evidence="2 3">
    <name type="scientific">Haemaphysalis longicornis</name>
    <name type="common">Bush tick</name>
    <dbReference type="NCBI Taxonomy" id="44386"/>
    <lineage>
        <taxon>Eukaryota</taxon>
        <taxon>Metazoa</taxon>
        <taxon>Ecdysozoa</taxon>
        <taxon>Arthropoda</taxon>
        <taxon>Chelicerata</taxon>
        <taxon>Arachnida</taxon>
        <taxon>Acari</taxon>
        <taxon>Parasitiformes</taxon>
        <taxon>Ixodida</taxon>
        <taxon>Ixodoidea</taxon>
        <taxon>Ixodidae</taxon>
        <taxon>Haemaphysalinae</taxon>
        <taxon>Haemaphysalis</taxon>
    </lineage>
</organism>
<keyword evidence="3" id="KW-1185">Reference proteome</keyword>
<dbReference type="VEuPathDB" id="VectorBase:HLOH_044157"/>
<name>A0A9J6GNB2_HAELO</name>
<feature type="region of interest" description="Disordered" evidence="1">
    <location>
        <begin position="46"/>
        <end position="82"/>
    </location>
</feature>